<evidence type="ECO:0000313" key="2">
    <source>
        <dbReference type="Proteomes" id="UP000887575"/>
    </source>
</evidence>
<accession>A0AAF3F3B7</accession>
<evidence type="ECO:0000256" key="1">
    <source>
        <dbReference type="SAM" id="MobiDB-lite"/>
    </source>
</evidence>
<feature type="compositionally biased region" description="Basic and acidic residues" evidence="1">
    <location>
        <begin position="276"/>
        <end position="326"/>
    </location>
</feature>
<protein>
    <submittedName>
        <fullName evidence="3">Uncharacterized protein</fullName>
    </submittedName>
</protein>
<feature type="compositionally biased region" description="Basic and acidic residues" evidence="1">
    <location>
        <begin position="157"/>
        <end position="171"/>
    </location>
</feature>
<feature type="region of interest" description="Disordered" evidence="1">
    <location>
        <begin position="245"/>
        <end position="344"/>
    </location>
</feature>
<organism evidence="2 3">
    <name type="scientific">Mesorhabditis belari</name>
    <dbReference type="NCBI Taxonomy" id="2138241"/>
    <lineage>
        <taxon>Eukaryota</taxon>
        <taxon>Metazoa</taxon>
        <taxon>Ecdysozoa</taxon>
        <taxon>Nematoda</taxon>
        <taxon>Chromadorea</taxon>
        <taxon>Rhabditida</taxon>
        <taxon>Rhabditina</taxon>
        <taxon>Rhabditomorpha</taxon>
        <taxon>Rhabditoidea</taxon>
        <taxon>Rhabditidae</taxon>
        <taxon>Mesorhabditinae</taxon>
        <taxon>Mesorhabditis</taxon>
    </lineage>
</organism>
<reference evidence="3" key="1">
    <citation type="submission" date="2024-02" db="UniProtKB">
        <authorList>
            <consortium name="WormBaseParasite"/>
        </authorList>
    </citation>
    <scope>IDENTIFICATION</scope>
</reference>
<keyword evidence="2" id="KW-1185">Reference proteome</keyword>
<feature type="region of interest" description="Disordered" evidence="1">
    <location>
        <begin position="120"/>
        <end position="171"/>
    </location>
</feature>
<proteinExistence type="predicted"/>
<name>A0AAF3F3B7_9BILA</name>
<dbReference type="WBParaSite" id="MBELARI_LOCUS20846">
    <property type="protein sequence ID" value="MBELARI_LOCUS20846"/>
    <property type="gene ID" value="MBELARI_LOCUS20846"/>
</dbReference>
<evidence type="ECO:0000313" key="3">
    <source>
        <dbReference type="WBParaSite" id="MBELARI_LOCUS20846"/>
    </source>
</evidence>
<dbReference type="Proteomes" id="UP000887575">
    <property type="component" value="Unassembled WGS sequence"/>
</dbReference>
<dbReference type="AlphaFoldDB" id="A0AAF3F3B7"/>
<sequence length="555" mass="64748">MSNVADFEDGIYYKNHNNGNNRKYGAFKERPADVMTTLDSLIQTLSESREVFAQGGRTSRVQVEIDGRECVVDELVHYTRQPPMHRDNQHYHLNHRKTKICRSSSASVKDSRQGANRFNKHLTPIQQQPPPKRNFYSNNNGKPDKPNPHQQKKPKAPHAEEITSTTKHTESETCIREAIAAATAARQRHETALLRHPPRNKPAQEVGVPMFRSENRQVNRNEVLRYTQSRGPSHQDNEPPQIHVRVRKGGQPKGPPITWKDQDDDERMVEMTENVYQRDYDQRQQYEPHDQLVSARDRRQYTDSSHRERRFQSTDQRERISSHRQLDLQNVIPRRPSRFEKQPRDYQYKERARIIVNDPLCYCQGIECMHILPIWEHELKLSKKREANINRKYDRDGMMHAWADHYGADELDFKPVKNEYSNPSLATRMEHRWKHAKYEKTPQDKRAAENVFYGAVEVETNVTKAVKNLLKAQSCMRNVTFAVGTLSPPSAEYTENIGFMQKNLKEFNTRFRVLAAKVKEILSNGSERGGVEATPEKPKYPRKLYSASQRLYGTK</sequence>